<name>A0A136IZ20_9PEZI</name>
<evidence type="ECO:0000256" key="2">
    <source>
        <dbReference type="ARBA" id="ARBA00022801"/>
    </source>
</evidence>
<dbReference type="Pfam" id="PF00331">
    <property type="entry name" value="Glyco_hydro_10"/>
    <property type="match status" value="1"/>
</dbReference>
<dbReference type="GO" id="GO:0000272">
    <property type="term" value="P:polysaccharide catabolic process"/>
    <property type="evidence" value="ECO:0007669"/>
    <property type="project" value="UniProtKB-KW"/>
</dbReference>
<evidence type="ECO:0000256" key="3">
    <source>
        <dbReference type="ARBA" id="ARBA00023277"/>
    </source>
</evidence>
<dbReference type="SUPFAM" id="SSF51445">
    <property type="entry name" value="(Trans)glycosidases"/>
    <property type="match status" value="1"/>
</dbReference>
<dbReference type="GO" id="GO:0031176">
    <property type="term" value="F:endo-1,4-beta-xylanase activity"/>
    <property type="evidence" value="ECO:0007669"/>
    <property type="project" value="UniProtKB-ARBA"/>
</dbReference>
<evidence type="ECO:0000259" key="5">
    <source>
        <dbReference type="PROSITE" id="PS51760"/>
    </source>
</evidence>
<feature type="domain" description="GH10" evidence="5">
    <location>
        <begin position="1"/>
        <end position="86"/>
    </location>
</feature>
<accession>A0A136IZ20</accession>
<evidence type="ECO:0000256" key="4">
    <source>
        <dbReference type="ARBA" id="ARBA00023326"/>
    </source>
</evidence>
<dbReference type="InterPro" id="IPR001000">
    <property type="entry name" value="GH10_dom"/>
</dbReference>
<dbReference type="Gene3D" id="3.20.20.80">
    <property type="entry name" value="Glycosidases"/>
    <property type="match status" value="1"/>
</dbReference>
<evidence type="ECO:0000313" key="6">
    <source>
        <dbReference type="EMBL" id="KXJ90225.1"/>
    </source>
</evidence>
<evidence type="ECO:0000313" key="7">
    <source>
        <dbReference type="Proteomes" id="UP000070501"/>
    </source>
</evidence>
<keyword evidence="4" id="KW-0624">Polysaccharide degradation</keyword>
<dbReference type="OrthoDB" id="3055998at2759"/>
<dbReference type="Proteomes" id="UP000070501">
    <property type="component" value="Unassembled WGS sequence"/>
</dbReference>
<gene>
    <name evidence="6" type="ORF">Micbo1qcDRAFT_120670</name>
</gene>
<protein>
    <submittedName>
        <fullName evidence="6">Glycoside hydrolase superfamily</fullName>
    </submittedName>
</protein>
<evidence type="ECO:0000256" key="1">
    <source>
        <dbReference type="ARBA" id="ARBA00007495"/>
    </source>
</evidence>
<keyword evidence="3" id="KW-0119">Carbohydrate metabolism</keyword>
<proteinExistence type="inferred from homology"/>
<dbReference type="EMBL" id="KQ964253">
    <property type="protein sequence ID" value="KXJ90225.1"/>
    <property type="molecule type" value="Genomic_DNA"/>
</dbReference>
<feature type="non-terminal residue" evidence="6">
    <location>
        <position position="1"/>
    </location>
</feature>
<dbReference type="InterPro" id="IPR017853">
    <property type="entry name" value="GH"/>
</dbReference>
<comment type="similarity">
    <text evidence="1">Belongs to the glycosyl hydrolase 10 (cellulase F) family.</text>
</comment>
<sequence length="87" mass="9072">ASGVPAALKALAGANVKEVAITELDIAGAAANDFLTVQNACLQVSKCVGITVWGVSDADSWRPNDNPLLYDRNYQPKAAFNALVNAL</sequence>
<keyword evidence="2 6" id="KW-0378">Hydrolase</keyword>
<organism evidence="6 7">
    <name type="scientific">Microdochium bolleyi</name>
    <dbReference type="NCBI Taxonomy" id="196109"/>
    <lineage>
        <taxon>Eukaryota</taxon>
        <taxon>Fungi</taxon>
        <taxon>Dikarya</taxon>
        <taxon>Ascomycota</taxon>
        <taxon>Pezizomycotina</taxon>
        <taxon>Sordariomycetes</taxon>
        <taxon>Xylariomycetidae</taxon>
        <taxon>Xylariales</taxon>
        <taxon>Microdochiaceae</taxon>
        <taxon>Microdochium</taxon>
    </lineage>
</organism>
<dbReference type="InParanoid" id="A0A136IZ20"/>
<dbReference type="AlphaFoldDB" id="A0A136IZ20"/>
<keyword evidence="7" id="KW-1185">Reference proteome</keyword>
<dbReference type="PROSITE" id="PS51760">
    <property type="entry name" value="GH10_2"/>
    <property type="match status" value="1"/>
</dbReference>
<reference evidence="7" key="1">
    <citation type="submission" date="2016-02" db="EMBL/GenBank/DDBJ databases">
        <title>Draft genome sequence of Microdochium bolleyi, a fungal endophyte of beachgrass.</title>
        <authorList>
            <consortium name="DOE Joint Genome Institute"/>
            <person name="David A.S."/>
            <person name="May G."/>
            <person name="Haridas S."/>
            <person name="Lim J."/>
            <person name="Wang M."/>
            <person name="Labutti K."/>
            <person name="Lipzen A."/>
            <person name="Barry K."/>
            <person name="Grigoriev I.V."/>
        </authorList>
    </citation>
    <scope>NUCLEOTIDE SEQUENCE [LARGE SCALE GENOMIC DNA]</scope>
    <source>
        <strain evidence="7">J235TASD1</strain>
    </source>
</reference>